<feature type="chain" id="PRO_5018554887" evidence="6">
    <location>
        <begin position="36"/>
        <end position="494"/>
    </location>
</feature>
<evidence type="ECO:0000256" key="4">
    <source>
        <dbReference type="ARBA" id="ARBA00023088"/>
    </source>
</evidence>
<proteinExistence type="predicted"/>
<organism evidence="8 9">
    <name type="scientific">Plantibacter flavus</name>
    <dbReference type="NCBI Taxonomy" id="150123"/>
    <lineage>
        <taxon>Bacteria</taxon>
        <taxon>Bacillati</taxon>
        <taxon>Actinomycetota</taxon>
        <taxon>Actinomycetes</taxon>
        <taxon>Micrococcales</taxon>
        <taxon>Microbacteriaceae</taxon>
        <taxon>Plantibacter</taxon>
    </lineage>
</organism>
<reference evidence="8 9" key="1">
    <citation type="submission" date="2018-11" db="EMBL/GenBank/DDBJ databases">
        <title>Sequencing the genomes of 1000 actinobacteria strains.</title>
        <authorList>
            <person name="Klenk H.-P."/>
        </authorList>
    </citation>
    <scope>NUCLEOTIDE SEQUENCE [LARGE SCALE GENOMIC DNA]</scope>
    <source>
        <strain evidence="8 9">DSM 14012</strain>
    </source>
</reference>
<keyword evidence="5" id="KW-0472">Membrane</keyword>
<feature type="signal peptide" evidence="6">
    <location>
        <begin position="1"/>
        <end position="35"/>
    </location>
</feature>
<keyword evidence="9" id="KW-1185">Reference proteome</keyword>
<keyword evidence="5" id="KW-1133">Transmembrane helix</keyword>
<protein>
    <submittedName>
        <fullName evidence="8">LPXTG-motif cell wall-anchored protein</fullName>
    </submittedName>
</protein>
<evidence type="ECO:0000256" key="5">
    <source>
        <dbReference type="SAM" id="Phobius"/>
    </source>
</evidence>
<dbReference type="NCBIfam" id="TIGR01167">
    <property type="entry name" value="LPXTG_anchor"/>
    <property type="match status" value="1"/>
</dbReference>
<keyword evidence="3 6" id="KW-0732">Signal</keyword>
<feature type="transmembrane region" description="Helical" evidence="5">
    <location>
        <begin position="468"/>
        <end position="486"/>
    </location>
</feature>
<evidence type="ECO:0000259" key="7">
    <source>
        <dbReference type="PROSITE" id="PS50847"/>
    </source>
</evidence>
<dbReference type="AlphaFoldDB" id="A0A3N2C5D2"/>
<evidence type="ECO:0000313" key="9">
    <source>
        <dbReference type="Proteomes" id="UP000266915"/>
    </source>
</evidence>
<evidence type="ECO:0000256" key="2">
    <source>
        <dbReference type="ARBA" id="ARBA00022525"/>
    </source>
</evidence>
<keyword evidence="1" id="KW-0134">Cell wall</keyword>
<evidence type="ECO:0000256" key="1">
    <source>
        <dbReference type="ARBA" id="ARBA00022512"/>
    </source>
</evidence>
<name>A0A3N2C5D2_9MICO</name>
<feature type="domain" description="Gram-positive cocci surface proteins LPxTG" evidence="7">
    <location>
        <begin position="459"/>
        <end position="494"/>
    </location>
</feature>
<gene>
    <name evidence="8" type="ORF">EDD42_2822</name>
</gene>
<dbReference type="InterPro" id="IPR019931">
    <property type="entry name" value="LPXTG_anchor"/>
</dbReference>
<dbReference type="EMBL" id="RKHL01000001">
    <property type="protein sequence ID" value="ROR82728.1"/>
    <property type="molecule type" value="Genomic_DNA"/>
</dbReference>
<dbReference type="Proteomes" id="UP000266915">
    <property type="component" value="Unassembled WGS sequence"/>
</dbReference>
<keyword evidence="2" id="KW-0964">Secreted</keyword>
<evidence type="ECO:0000256" key="6">
    <source>
        <dbReference type="SAM" id="SignalP"/>
    </source>
</evidence>
<evidence type="ECO:0000313" key="8">
    <source>
        <dbReference type="EMBL" id="ROR82728.1"/>
    </source>
</evidence>
<comment type="caution">
    <text evidence="8">The sequence shown here is derived from an EMBL/GenBank/DDBJ whole genome shotgun (WGS) entry which is preliminary data.</text>
</comment>
<accession>A0A3N2C5D2</accession>
<sequence length="494" mass="49062">MLLSRHLSWRKALAVPAAIALALGGAVLTAAPASAAEAGLTVTAPAQNSTVDSRTVTVTGSVFGGSTVIVYAADGTTPLARTNVGGSFGQPIDYSVQLPTYADDATVAQNIKVGGLFGGSGIPQVPVDFSLPAVAPVFSVTSPTEGQELGSRTVTFTGTGTDGSTVNVLDTNGDRVPGTTAAVVTGGQWTTTGTYADDAAVAQTVNVNQLTGGAGRGEETVNFTLPTTVPAQTFAVTSPTEGQQLGSRTVTFTGTGTDGSTVNVLDTNGDRVPGTTAAVVTGGQWTTTGTYADDAAVAQTVNVNQVTGGAGRGEQTVNFTLPVNTVLGAPSITSPTEGQTVVGDRVTFTGTGEPGAYIGLLTVPTAALDEVSANARAAAEPADPADDILVDENGQWSVTLAFAPNAYTTVAIQSTVPAPTEVDQISAPSEPVSFTLAAAPAAVAPGAATPPAANAGNSLASTGVDGTAFIGLSALLMLGGAALLVVRKRRAQLS</sequence>
<keyword evidence="5" id="KW-0812">Transmembrane</keyword>
<dbReference type="PROSITE" id="PS50847">
    <property type="entry name" value="GRAM_POS_ANCHORING"/>
    <property type="match status" value="1"/>
</dbReference>
<evidence type="ECO:0000256" key="3">
    <source>
        <dbReference type="ARBA" id="ARBA00022729"/>
    </source>
</evidence>
<keyword evidence="4" id="KW-0572">Peptidoglycan-anchor</keyword>